<comment type="caution">
    <text evidence="2">The sequence shown here is derived from an EMBL/GenBank/DDBJ whole genome shotgun (WGS) entry which is preliminary data.</text>
</comment>
<protein>
    <recommendedName>
        <fullName evidence="4">Bacterial Ig-like domain-containing protein</fullName>
    </recommendedName>
</protein>
<dbReference type="Proteomes" id="UP000272015">
    <property type="component" value="Unassembled WGS sequence"/>
</dbReference>
<keyword evidence="1" id="KW-0732">Signal</keyword>
<dbReference type="EMBL" id="QZVS01000054">
    <property type="protein sequence ID" value="RJT90954.1"/>
    <property type="molecule type" value="Genomic_DNA"/>
</dbReference>
<keyword evidence="3" id="KW-1185">Reference proteome</keyword>
<proteinExistence type="predicted"/>
<evidence type="ECO:0000313" key="3">
    <source>
        <dbReference type="Proteomes" id="UP000272015"/>
    </source>
</evidence>
<reference evidence="2 3" key="1">
    <citation type="submission" date="2018-09" db="EMBL/GenBank/DDBJ databases">
        <title>Novel species of Cryobacterium.</title>
        <authorList>
            <person name="Liu Q."/>
            <person name="Xin Y.-H."/>
        </authorList>
    </citation>
    <scope>NUCLEOTIDE SEQUENCE [LARGE SCALE GENOMIC DNA]</scope>
    <source>
        <strain evidence="2 3">Hh39</strain>
    </source>
</reference>
<feature type="signal peptide" evidence="1">
    <location>
        <begin position="1"/>
        <end position="35"/>
    </location>
</feature>
<gene>
    <name evidence="2" type="ORF">D6T64_02905</name>
</gene>
<dbReference type="AlphaFoldDB" id="A0A3A5N0Y4"/>
<feature type="chain" id="PRO_5017386572" description="Bacterial Ig-like domain-containing protein" evidence="1">
    <location>
        <begin position="36"/>
        <end position="459"/>
    </location>
</feature>
<evidence type="ECO:0000256" key="1">
    <source>
        <dbReference type="SAM" id="SignalP"/>
    </source>
</evidence>
<name>A0A3A5N0Y4_9MICO</name>
<evidence type="ECO:0008006" key="4">
    <source>
        <dbReference type="Google" id="ProtNLM"/>
    </source>
</evidence>
<evidence type="ECO:0000313" key="2">
    <source>
        <dbReference type="EMBL" id="RJT90954.1"/>
    </source>
</evidence>
<organism evidence="2 3">
    <name type="scientific">Cryobacterium melibiosiphilum</name>
    <dbReference type="NCBI Taxonomy" id="995039"/>
    <lineage>
        <taxon>Bacteria</taxon>
        <taxon>Bacillati</taxon>
        <taxon>Actinomycetota</taxon>
        <taxon>Actinomycetes</taxon>
        <taxon>Micrococcales</taxon>
        <taxon>Microbacteriaceae</taxon>
        <taxon>Cryobacterium</taxon>
    </lineage>
</organism>
<sequence length="459" mass="46342">MKASRTAAGRQATGASIVMTIVLALLAGAPTAAHAADVVLDPALQITGAPLVFDPVSRTGDFFASKTSALVLGPDVISNELANCPVGYRSSSRSLVIAPDGTVSPAAEWVRTPPGNYYGLNETAGEYIYLDGMAAVRWNEVTFQTGLNRFIVTCDPTLRTMTDSFADSKYFLVTLDVNVAAKSWTVVANPVNEEKLTPSIAFTKTIANADGSVTLTSTVSAGAGVATDATGVVSISGSYSGLATPVSGEAAVSAGVATWRTPVLDADRTYTFTAGYTAKGDTKYTDSAVNATTTVTTVAGPTPPQNTAITVTIPASATGLKFTMTPGAVALNQAALDGTSYVATGSLGQVTVSDNRRARTAWTLGGNSTNFVNTADATQTIAANSLGWKPALVGATNAGTAGIEVIAGASGGLSASTPLAQAVAGVSTADTTINAGITLKAPADSAAGDYTATLTLTLI</sequence>
<accession>A0A3A5N0Y4</accession>